<dbReference type="Proteomes" id="UP001190700">
    <property type="component" value="Unassembled WGS sequence"/>
</dbReference>
<dbReference type="AlphaFoldDB" id="A0AAE0FLG3"/>
<dbReference type="EMBL" id="LGRX02016746">
    <property type="protein sequence ID" value="KAK3261675.1"/>
    <property type="molecule type" value="Genomic_DNA"/>
</dbReference>
<protein>
    <submittedName>
        <fullName evidence="1">Uncharacterized protein</fullName>
    </submittedName>
</protein>
<gene>
    <name evidence="1" type="ORF">CYMTET_29430</name>
</gene>
<proteinExistence type="predicted"/>
<sequence>MALSFIARNAVASYNTRHLFLPRHLTSQVKDDISQGLPEVTEQIDTEQAAGNRAKIIQQWLETHLGSEKANLAKILGEHKIAVRGGREEADALMDALINWKKEGIEDALKGDSTCG</sequence>
<name>A0AAE0FLG3_9CHLO</name>
<accession>A0AAE0FLG3</accession>
<evidence type="ECO:0000313" key="2">
    <source>
        <dbReference type="Proteomes" id="UP001190700"/>
    </source>
</evidence>
<reference evidence="1 2" key="1">
    <citation type="journal article" date="2015" name="Genome Biol. Evol.">
        <title>Comparative Genomics of a Bacterivorous Green Alga Reveals Evolutionary Causalities and Consequences of Phago-Mixotrophic Mode of Nutrition.</title>
        <authorList>
            <person name="Burns J.A."/>
            <person name="Paasch A."/>
            <person name="Narechania A."/>
            <person name="Kim E."/>
        </authorList>
    </citation>
    <scope>NUCLEOTIDE SEQUENCE [LARGE SCALE GENOMIC DNA]</scope>
    <source>
        <strain evidence="1 2">PLY_AMNH</strain>
    </source>
</reference>
<keyword evidence="2" id="KW-1185">Reference proteome</keyword>
<organism evidence="1 2">
    <name type="scientific">Cymbomonas tetramitiformis</name>
    <dbReference type="NCBI Taxonomy" id="36881"/>
    <lineage>
        <taxon>Eukaryota</taxon>
        <taxon>Viridiplantae</taxon>
        <taxon>Chlorophyta</taxon>
        <taxon>Pyramimonadophyceae</taxon>
        <taxon>Pyramimonadales</taxon>
        <taxon>Pyramimonadaceae</taxon>
        <taxon>Cymbomonas</taxon>
    </lineage>
</organism>
<evidence type="ECO:0000313" key="1">
    <source>
        <dbReference type="EMBL" id="KAK3261675.1"/>
    </source>
</evidence>
<comment type="caution">
    <text evidence="1">The sequence shown here is derived from an EMBL/GenBank/DDBJ whole genome shotgun (WGS) entry which is preliminary data.</text>
</comment>